<feature type="compositionally biased region" description="Polar residues" evidence="1">
    <location>
        <begin position="632"/>
        <end position="657"/>
    </location>
</feature>
<keyword evidence="2" id="KW-1133">Transmembrane helix</keyword>
<feature type="compositionally biased region" description="Basic residues" evidence="1">
    <location>
        <begin position="543"/>
        <end position="560"/>
    </location>
</feature>
<evidence type="ECO:0000313" key="4">
    <source>
        <dbReference type="Proteomes" id="UP000838412"/>
    </source>
</evidence>
<dbReference type="EMBL" id="OV696692">
    <property type="protein sequence ID" value="CAH1269827.1"/>
    <property type="molecule type" value="Genomic_DNA"/>
</dbReference>
<dbReference type="PANTHER" id="PTHR39952">
    <property type="entry name" value="FI02073P"/>
    <property type="match status" value="1"/>
</dbReference>
<gene>
    <name evidence="3" type="primary">Hypp4245</name>
    <name evidence="3" type="ORF">BLAG_LOCUS22341</name>
</gene>
<sequence>MMDRRSTAVPPPNCQGQRPLLWAPHNQKARITTCRDFPFSGFSQRVTPATTSTCRDLQQLLPGGADYFSRRPTTGGTVCFTCISRCSTSGAASISMWPAAVVAVIFGRCRALSDAVFSSRYSAAGGAAYISMRCGPATRWAVFSSRYSTAGGAPYVSMRCGPATRWAVFSSRYPAAGGAPYVSMRCDLAARWAVVSSRCPATTGADYVSRCPTAGGAVDYVSRCRATGDFISHCLTARRADNGSRYAAIGGADSATALQQNKTTKMTRPNSFRSVSTVGSRSVFSVHYKARPCGCVHPYCLLAASGIVVILTGLLQLCLYFSLRTLTTSLHYTEGPIPTYLVFTGSLVILVARHPEKHLLMLTIGGCVVCILLCLTAAIVTGMHVLPLFSTFHTCTFSRDASNQGRCTCLSHTQEGFISFLGAPNCHVIEMNLQNVVITMCVLYAFVCTVLVFSFSVECFWLGVQQQYGSMSQITAHDISRLQPGQQQESDDASSQADRPVRVLRVRRHASLDSSGGHNLTRPISRASSMGGVDLLSQQLHQPTRHTQYRRARAPARPRRVASMDHRLPPVHRQVMRAHSLQAQGPYRDRGLPPTGRLQSGQSGSLGSLTAAFPLGWHYGSRLSYVATGQSAFLSTDPSSPRASGGSQLSLDMSEQPTAAPVRQTFSFDPPPPYSLAPPYLDRPPKYCSDEALGTRSNPLTQELESDMDRPHTPQVSQARDDSDDLVEDSGQHTNRASPSPDGARGVQTSTAEDCRVEPTSEDTSVLRTHDENGEWQHPQPQPWGSRDSLSSLLRPMSRRKSDVPTSIV</sequence>
<feature type="region of interest" description="Disordered" evidence="1">
    <location>
        <begin position="540"/>
        <end position="561"/>
    </location>
</feature>
<protein>
    <submittedName>
        <fullName evidence="3">Hypp4245 protein</fullName>
    </submittedName>
</protein>
<keyword evidence="2" id="KW-0472">Membrane</keyword>
<accession>A0A8K0F0V1</accession>
<dbReference type="AlphaFoldDB" id="A0A8K0F0V1"/>
<feature type="region of interest" description="Disordered" evidence="1">
    <location>
        <begin position="632"/>
        <end position="809"/>
    </location>
</feature>
<feature type="transmembrane region" description="Helical" evidence="2">
    <location>
        <begin position="335"/>
        <end position="352"/>
    </location>
</feature>
<feature type="transmembrane region" description="Helical" evidence="2">
    <location>
        <begin position="359"/>
        <end position="380"/>
    </location>
</feature>
<evidence type="ECO:0000256" key="1">
    <source>
        <dbReference type="SAM" id="MobiDB-lite"/>
    </source>
</evidence>
<dbReference type="OrthoDB" id="6117712at2759"/>
<dbReference type="Proteomes" id="UP000838412">
    <property type="component" value="Chromosome 7"/>
</dbReference>
<feature type="compositionally biased region" description="Low complexity" evidence="1">
    <location>
        <begin position="786"/>
        <end position="796"/>
    </location>
</feature>
<keyword evidence="4" id="KW-1185">Reference proteome</keyword>
<name>A0A8K0F0V1_BRALA</name>
<proteinExistence type="predicted"/>
<feature type="transmembrane region" description="Helical" evidence="2">
    <location>
        <begin position="299"/>
        <end position="323"/>
    </location>
</feature>
<feature type="transmembrane region" description="Helical" evidence="2">
    <location>
        <begin position="437"/>
        <end position="464"/>
    </location>
</feature>
<organism evidence="3 4">
    <name type="scientific">Branchiostoma lanceolatum</name>
    <name type="common">Common lancelet</name>
    <name type="synonym">Amphioxus lanceolatum</name>
    <dbReference type="NCBI Taxonomy" id="7740"/>
    <lineage>
        <taxon>Eukaryota</taxon>
        <taxon>Metazoa</taxon>
        <taxon>Chordata</taxon>
        <taxon>Cephalochordata</taxon>
        <taxon>Leptocardii</taxon>
        <taxon>Amphioxiformes</taxon>
        <taxon>Branchiostomatidae</taxon>
        <taxon>Branchiostoma</taxon>
    </lineage>
</organism>
<evidence type="ECO:0000313" key="3">
    <source>
        <dbReference type="EMBL" id="CAH1269827.1"/>
    </source>
</evidence>
<dbReference type="PANTHER" id="PTHR39952:SF1">
    <property type="match status" value="1"/>
</dbReference>
<reference evidence="3" key="1">
    <citation type="submission" date="2022-01" db="EMBL/GenBank/DDBJ databases">
        <authorList>
            <person name="Braso-Vives M."/>
        </authorList>
    </citation>
    <scope>NUCLEOTIDE SEQUENCE</scope>
</reference>
<evidence type="ECO:0000256" key="2">
    <source>
        <dbReference type="SAM" id="Phobius"/>
    </source>
</evidence>
<feature type="region of interest" description="Disordered" evidence="1">
    <location>
        <begin position="481"/>
        <end position="500"/>
    </location>
</feature>
<keyword evidence="2" id="KW-0812">Transmembrane</keyword>